<keyword evidence="1" id="KW-1133">Transmembrane helix</keyword>
<dbReference type="Proteomes" id="UP000030466">
    <property type="component" value="Unassembled WGS sequence"/>
</dbReference>
<feature type="transmembrane region" description="Helical" evidence="1">
    <location>
        <begin position="48"/>
        <end position="71"/>
    </location>
</feature>
<sequence length="75" mass="8006">MNITILILLALTVALAVAASFRLAHIELEEDDEDLGTFKRSVRFRPDRLGTAFAIGSVAFAAAAGTLSLWAPGFD</sequence>
<name>A0A0A6VRN9_KOCRO</name>
<protein>
    <submittedName>
        <fullName evidence="2">Uncharacterized protein</fullName>
    </submittedName>
</protein>
<dbReference type="EMBL" id="JSUH01000017">
    <property type="protein sequence ID" value="KHD96449.1"/>
    <property type="molecule type" value="Genomic_DNA"/>
</dbReference>
<gene>
    <name evidence="2" type="ORF">GY22_15765</name>
</gene>
<reference evidence="2 3" key="1">
    <citation type="journal article" date="2003" name="Int. J. Syst. Evol. Microbiol.">
        <title>Kocuria polaris sp. nov., an orange-pigmented psychrophilic bacterium isolated from an Antarctic cyanobacterial mat sample.</title>
        <authorList>
            <person name="Reddy G.S."/>
            <person name="Prakash J.S."/>
            <person name="Prabahar V."/>
            <person name="Matsumoto G.I."/>
            <person name="Stackebrandt E."/>
            <person name="Shivaji S."/>
        </authorList>
    </citation>
    <scope>NUCLEOTIDE SEQUENCE [LARGE SCALE GENOMIC DNA]</scope>
    <source>
        <strain evidence="2 3">CMS 76or</strain>
    </source>
</reference>
<organism evidence="2 3">
    <name type="scientific">Kocuria rosea subsp. polaris</name>
    <dbReference type="NCBI Taxonomy" id="136273"/>
    <lineage>
        <taxon>Bacteria</taxon>
        <taxon>Bacillati</taxon>
        <taxon>Actinomycetota</taxon>
        <taxon>Actinomycetes</taxon>
        <taxon>Micrococcales</taxon>
        <taxon>Micrococcaceae</taxon>
        <taxon>Kocuria</taxon>
    </lineage>
</organism>
<keyword evidence="1" id="KW-0812">Transmembrane</keyword>
<keyword evidence="3" id="KW-1185">Reference proteome</keyword>
<dbReference type="RefSeq" id="WP_035929906.1">
    <property type="nucleotide sequence ID" value="NZ_JSUH01000017.1"/>
</dbReference>
<proteinExistence type="predicted"/>
<comment type="caution">
    <text evidence="2">The sequence shown here is derived from an EMBL/GenBank/DDBJ whole genome shotgun (WGS) entry which is preliminary data.</text>
</comment>
<accession>A0A0A6VRN9</accession>
<evidence type="ECO:0000313" key="2">
    <source>
        <dbReference type="EMBL" id="KHD96449.1"/>
    </source>
</evidence>
<keyword evidence="1" id="KW-0472">Membrane</keyword>
<evidence type="ECO:0000256" key="1">
    <source>
        <dbReference type="SAM" id="Phobius"/>
    </source>
</evidence>
<dbReference type="AlphaFoldDB" id="A0A0A6VRN9"/>
<evidence type="ECO:0000313" key="3">
    <source>
        <dbReference type="Proteomes" id="UP000030466"/>
    </source>
</evidence>